<name>A0A147GQ47_9BURK</name>
<evidence type="ECO:0000256" key="2">
    <source>
        <dbReference type="ARBA" id="ARBA00010072"/>
    </source>
</evidence>
<dbReference type="GO" id="GO:0043190">
    <property type="term" value="C:ATP-binding cassette (ABC) transporter complex"/>
    <property type="evidence" value="ECO:0007669"/>
    <property type="project" value="InterPro"/>
</dbReference>
<proteinExistence type="inferred from homology"/>
<dbReference type="SUPFAM" id="SSF161098">
    <property type="entry name" value="MetI-like"/>
    <property type="match status" value="1"/>
</dbReference>
<dbReference type="NCBIfam" id="TIGR01726">
    <property type="entry name" value="HEQRo_perm_3TM"/>
    <property type="match status" value="1"/>
</dbReference>
<dbReference type="InterPro" id="IPR035906">
    <property type="entry name" value="MetI-like_sf"/>
</dbReference>
<dbReference type="GO" id="GO:0022857">
    <property type="term" value="F:transmembrane transporter activity"/>
    <property type="evidence" value="ECO:0007669"/>
    <property type="project" value="InterPro"/>
</dbReference>
<organism evidence="10 11">
    <name type="scientific">Pseudacidovorax intermedius</name>
    <dbReference type="NCBI Taxonomy" id="433924"/>
    <lineage>
        <taxon>Bacteria</taxon>
        <taxon>Pseudomonadati</taxon>
        <taxon>Pseudomonadota</taxon>
        <taxon>Betaproteobacteria</taxon>
        <taxon>Burkholderiales</taxon>
        <taxon>Comamonadaceae</taxon>
        <taxon>Pseudacidovorax</taxon>
    </lineage>
</organism>
<dbReference type="AlphaFoldDB" id="A0A147GQ47"/>
<feature type="transmembrane region" description="Helical" evidence="8">
    <location>
        <begin position="23"/>
        <end position="45"/>
    </location>
</feature>
<evidence type="ECO:0000256" key="6">
    <source>
        <dbReference type="ARBA" id="ARBA00022989"/>
    </source>
</evidence>
<sequence length="222" mass="24153">MTYKFDFGALLPYWEQFAEGCWLTLRLSAISVLIGLGIGLAAVVCKRSGFKPVSLAAQTYIEVIRNTPFLVQVLFIFFGLPTAGVSLTPMVAAVLALSLNLGAFSAEIIRTGIESVPRGQFEAGAALGLSPFQTFVSIVLKPALRTIYPALSGQFVMLLLTTSIVSSISAEELTSVAQNIDSMTFRSFEVYIVAALLYLAMSTIFSTVFRLIDRVYFSYPTK</sequence>
<accession>A0A147GQ47</accession>
<dbReference type="PANTHER" id="PTHR30614:SF35">
    <property type="entry name" value="ABC TRANSPORTER PERMEASE PROTEIN"/>
    <property type="match status" value="1"/>
</dbReference>
<protein>
    <submittedName>
        <fullName evidence="10">ABC transporter permease</fullName>
    </submittedName>
</protein>
<evidence type="ECO:0000256" key="1">
    <source>
        <dbReference type="ARBA" id="ARBA00004429"/>
    </source>
</evidence>
<evidence type="ECO:0000259" key="9">
    <source>
        <dbReference type="PROSITE" id="PS50928"/>
    </source>
</evidence>
<evidence type="ECO:0000256" key="4">
    <source>
        <dbReference type="ARBA" id="ARBA00022475"/>
    </source>
</evidence>
<feature type="transmembrane region" description="Helical" evidence="8">
    <location>
        <begin position="146"/>
        <end position="169"/>
    </location>
</feature>
<keyword evidence="6 8" id="KW-1133">Transmembrane helix</keyword>
<evidence type="ECO:0000256" key="5">
    <source>
        <dbReference type="ARBA" id="ARBA00022692"/>
    </source>
</evidence>
<dbReference type="Proteomes" id="UP000072741">
    <property type="component" value="Unassembled WGS sequence"/>
</dbReference>
<dbReference type="EMBL" id="LDSL01000128">
    <property type="protein sequence ID" value="KTT16257.1"/>
    <property type="molecule type" value="Genomic_DNA"/>
</dbReference>
<dbReference type="RefSeq" id="WP_058643466.1">
    <property type="nucleotide sequence ID" value="NZ_LDSL01000128.1"/>
</dbReference>
<evidence type="ECO:0000256" key="8">
    <source>
        <dbReference type="RuleBase" id="RU363032"/>
    </source>
</evidence>
<comment type="caution">
    <text evidence="10">The sequence shown here is derived from an EMBL/GenBank/DDBJ whole genome shotgun (WGS) entry which is preliminary data.</text>
</comment>
<dbReference type="InterPro" id="IPR000515">
    <property type="entry name" value="MetI-like"/>
</dbReference>
<dbReference type="PANTHER" id="PTHR30614">
    <property type="entry name" value="MEMBRANE COMPONENT OF AMINO ACID ABC TRANSPORTER"/>
    <property type="match status" value="1"/>
</dbReference>
<evidence type="ECO:0000256" key="3">
    <source>
        <dbReference type="ARBA" id="ARBA00022448"/>
    </source>
</evidence>
<comment type="subcellular location">
    <subcellularLocation>
        <location evidence="1">Cell inner membrane</location>
        <topology evidence="1">Multi-pass membrane protein</topology>
    </subcellularLocation>
    <subcellularLocation>
        <location evidence="8">Cell membrane</location>
        <topology evidence="8">Multi-pass membrane protein</topology>
    </subcellularLocation>
</comment>
<dbReference type="Pfam" id="PF00528">
    <property type="entry name" value="BPD_transp_1"/>
    <property type="match status" value="1"/>
</dbReference>
<gene>
    <name evidence="10" type="ORF">NS331_18745</name>
</gene>
<dbReference type="OrthoDB" id="6580405at2"/>
<evidence type="ECO:0000313" key="10">
    <source>
        <dbReference type="EMBL" id="KTT16257.1"/>
    </source>
</evidence>
<keyword evidence="5 8" id="KW-0812">Transmembrane</keyword>
<feature type="domain" description="ABC transmembrane type-1" evidence="9">
    <location>
        <begin position="21"/>
        <end position="209"/>
    </location>
</feature>
<feature type="transmembrane region" description="Helical" evidence="8">
    <location>
        <begin position="190"/>
        <end position="212"/>
    </location>
</feature>
<dbReference type="CDD" id="cd06261">
    <property type="entry name" value="TM_PBP2"/>
    <property type="match status" value="1"/>
</dbReference>
<dbReference type="PROSITE" id="PS50928">
    <property type="entry name" value="ABC_TM1"/>
    <property type="match status" value="1"/>
</dbReference>
<reference evidence="10 11" key="1">
    <citation type="journal article" date="2016" name="Front. Microbiol.">
        <title>Genomic Resource of Rice Seed Associated Bacteria.</title>
        <authorList>
            <person name="Midha S."/>
            <person name="Bansal K."/>
            <person name="Sharma S."/>
            <person name="Kumar N."/>
            <person name="Patil P.P."/>
            <person name="Chaudhry V."/>
            <person name="Patil P.B."/>
        </authorList>
    </citation>
    <scope>NUCLEOTIDE SEQUENCE [LARGE SCALE GENOMIC DNA]</scope>
    <source>
        <strain evidence="10 11">NS331</strain>
    </source>
</reference>
<keyword evidence="11" id="KW-1185">Reference proteome</keyword>
<dbReference type="Gene3D" id="1.10.3720.10">
    <property type="entry name" value="MetI-like"/>
    <property type="match status" value="1"/>
</dbReference>
<comment type="similarity">
    <text evidence="2">Belongs to the binding-protein-dependent transport system permease family. HisMQ subfamily.</text>
</comment>
<dbReference type="GO" id="GO:0006865">
    <property type="term" value="P:amino acid transport"/>
    <property type="evidence" value="ECO:0007669"/>
    <property type="project" value="TreeGrafter"/>
</dbReference>
<evidence type="ECO:0000256" key="7">
    <source>
        <dbReference type="ARBA" id="ARBA00023136"/>
    </source>
</evidence>
<dbReference type="InterPro" id="IPR010065">
    <property type="entry name" value="AA_ABC_transptr_permease_3TM"/>
</dbReference>
<keyword evidence="3 8" id="KW-0813">Transport</keyword>
<dbReference type="InterPro" id="IPR043429">
    <property type="entry name" value="ArtM/GltK/GlnP/TcyL/YhdX-like"/>
</dbReference>
<keyword evidence="4" id="KW-1003">Cell membrane</keyword>
<feature type="transmembrane region" description="Helical" evidence="8">
    <location>
        <begin position="66"/>
        <end position="84"/>
    </location>
</feature>
<evidence type="ECO:0000313" key="11">
    <source>
        <dbReference type="Proteomes" id="UP000072741"/>
    </source>
</evidence>
<keyword evidence="7 8" id="KW-0472">Membrane</keyword>